<dbReference type="AlphaFoldDB" id="Q1MGU8"/>
<evidence type="ECO:0000313" key="2">
    <source>
        <dbReference type="Proteomes" id="UP000006575"/>
    </source>
</evidence>
<evidence type="ECO:0000313" key="1">
    <source>
        <dbReference type="EMBL" id="CAK07820.1"/>
    </source>
</evidence>
<dbReference type="Proteomes" id="UP000006575">
    <property type="component" value="Chromosome"/>
</dbReference>
<organism evidence="1 2">
    <name type="scientific">Rhizobium johnstonii (strain DSM 114642 / LMG 32736 / 3841)</name>
    <name type="common">Rhizobium leguminosarum bv. viciae</name>
    <dbReference type="NCBI Taxonomy" id="216596"/>
    <lineage>
        <taxon>Bacteria</taxon>
        <taxon>Pseudomonadati</taxon>
        <taxon>Pseudomonadota</taxon>
        <taxon>Alphaproteobacteria</taxon>
        <taxon>Hyphomicrobiales</taxon>
        <taxon>Rhizobiaceae</taxon>
        <taxon>Rhizobium/Agrobacterium group</taxon>
        <taxon>Rhizobium</taxon>
        <taxon>Rhizobium johnstonii</taxon>
    </lineage>
</organism>
<dbReference type="KEGG" id="rle:RL2330"/>
<accession>Q1MGU8</accession>
<sequence>MRFHSNGMSDAFVEILKRNYTRISVPQDAETALQSRRRPVSVKTLNRCAGTSELVLCVNHVIVICRSPVRQQHQQSHADPEGGAITPLTVRKLIVHQNDHYSSAAFIVLSLPEFRSKDRNGRMSG</sequence>
<name>Q1MGU8_RHIJ3</name>
<reference evidence="1 2" key="1">
    <citation type="journal article" date="2006" name="Genome Biol.">
        <title>The genome of Rhizobium leguminosarum has recognizable core and accessory components.</title>
        <authorList>
            <person name="Young J.W."/>
            <person name="Crossman L.C."/>
            <person name="Johnston A.W.B."/>
            <person name="Thomson N.R."/>
            <person name="Ghazoui Z.F."/>
            <person name="Hull K.H."/>
            <person name="Wexler M."/>
            <person name="Curson A.R.J."/>
            <person name="Todd J.D."/>
            <person name="Poole P.S."/>
            <person name="Mauchline T.H."/>
            <person name="East A.K."/>
            <person name="Quail M.A."/>
            <person name="Churcher C."/>
            <person name="Arrowsmith C."/>
            <person name="Cherevach A."/>
            <person name="Chillingworth T."/>
            <person name="Clarke K."/>
            <person name="Cronin A."/>
            <person name="Davis P."/>
            <person name="Fraser A."/>
            <person name="Hance Z."/>
            <person name="Hauser H."/>
            <person name="Jagels K."/>
            <person name="Moule S."/>
            <person name="Mungall K."/>
            <person name="Norbertczak H."/>
            <person name="Rabbinowitsch E."/>
            <person name="Sanders M."/>
            <person name="Simmonds M."/>
            <person name="Whitehead S."/>
            <person name="Parkhill J."/>
        </authorList>
    </citation>
    <scope>NUCLEOTIDE SEQUENCE [LARGE SCALE GENOMIC DNA]</scope>
    <source>
        <strain evidence="2">DSM 114642 / LMG 32736 / 3841</strain>
    </source>
</reference>
<keyword evidence="2" id="KW-1185">Reference proteome</keyword>
<proteinExistence type="predicted"/>
<dbReference type="HOGENOM" id="CLU_1990877_0_0_5"/>
<protein>
    <submittedName>
        <fullName evidence="1">Insertion sequence related protein</fullName>
    </submittedName>
</protein>
<gene>
    <name evidence="1" type="ordered locus">RL2330</name>
</gene>
<dbReference type="EMBL" id="AM236080">
    <property type="protein sequence ID" value="CAK07820.1"/>
    <property type="molecule type" value="Genomic_DNA"/>
</dbReference>
<dbReference type="EnsemblBacteria" id="CAK07820">
    <property type="protein sequence ID" value="CAK07820"/>
    <property type="gene ID" value="RL2330"/>
</dbReference>